<dbReference type="Pfam" id="PF17963">
    <property type="entry name" value="Big_9"/>
    <property type="match status" value="1"/>
</dbReference>
<sequence>MMNISDIRTPYKKLILASMISLLVACGSDNDDPVPPPEDNNPPIANPSDAETVIGSSILIDALANDTDPDGDALTIGTVTVTEGTGTASIQDNKILFEPVEVGTTLINYTISDGNGGEAGSTVTVVVTASGAALTYVGTETCIACHTDKKTYYETGHNFKLTKIIDGKEPVYPFTTLNGSIETMDGVTNTLGKPQSWADISYVIGGYKSVALFIDNNGYVIDGTNVVAPAQPLGGTVTKMFPHYPERAPDGTPYDYCGRCHTTGWKDYTEGAGDNRNLNRQDDMPGMGGTFKMTGVQCESCHGAGSEHIKAPAKHNIVRIAEARVPGDYTADDMGYGKAANCKECHTTDDAVRRYPDYESPFEQKFGAPSLGARLKRVDNVFSPEGRKDGRGGRHAASTLIGADPDTGELMGKKKDFTCNTCHNPHRSEHYQDQPGHGDAMVRQCTDCHDMEFDNVPGSDMASAAHEFIAECKDCHMPGSSHLLKIDLEGAKEDPRHFSADGKWQKPWLRAWDSCSGCHAEDYDLRATKIGKIHKQ</sequence>
<organism evidence="3 4">
    <name type="scientific">Shewanella atlantica</name>
    <dbReference type="NCBI Taxonomy" id="271099"/>
    <lineage>
        <taxon>Bacteria</taxon>
        <taxon>Pseudomonadati</taxon>
        <taxon>Pseudomonadota</taxon>
        <taxon>Gammaproteobacteria</taxon>
        <taxon>Alteromonadales</taxon>
        <taxon>Shewanellaceae</taxon>
        <taxon>Shewanella</taxon>
    </lineage>
</organism>
<dbReference type="OrthoDB" id="9814800at2"/>
<name>A0A431W517_9GAMM</name>
<evidence type="ECO:0000313" key="3">
    <source>
        <dbReference type="EMBL" id="RTR30571.1"/>
    </source>
</evidence>
<feature type="region of interest" description="Disordered" evidence="2">
    <location>
        <begin position="382"/>
        <end position="407"/>
    </location>
</feature>
<accession>A0A431W517</accession>
<dbReference type="Gene3D" id="1.10.1130.10">
    <property type="entry name" value="Flavocytochrome C3, Chain A"/>
    <property type="match status" value="1"/>
</dbReference>
<dbReference type="InterPro" id="IPR036280">
    <property type="entry name" value="Multihaem_cyt_sf"/>
</dbReference>
<dbReference type="InterPro" id="IPR051829">
    <property type="entry name" value="Multiheme_Cytochr_ET"/>
</dbReference>
<gene>
    <name evidence="3" type="ORF">EKG39_15175</name>
</gene>
<dbReference type="Proteomes" id="UP000282060">
    <property type="component" value="Unassembled WGS sequence"/>
</dbReference>
<keyword evidence="1" id="KW-0732">Signal</keyword>
<dbReference type="RefSeq" id="WP_126506653.1">
    <property type="nucleotide sequence ID" value="NZ_RXNV01000007.1"/>
</dbReference>
<feature type="region of interest" description="Disordered" evidence="2">
    <location>
        <begin position="29"/>
        <end position="48"/>
    </location>
</feature>
<dbReference type="EMBL" id="RXNV01000007">
    <property type="protein sequence ID" value="RTR30571.1"/>
    <property type="molecule type" value="Genomic_DNA"/>
</dbReference>
<proteinExistence type="predicted"/>
<dbReference type="Gene3D" id="2.60.40.2810">
    <property type="match status" value="1"/>
</dbReference>
<dbReference type="SUPFAM" id="SSF48695">
    <property type="entry name" value="Multiheme cytochromes"/>
    <property type="match status" value="1"/>
</dbReference>
<protein>
    <submittedName>
        <fullName evidence="3">Uncharacterized protein</fullName>
    </submittedName>
</protein>
<evidence type="ECO:0000313" key="4">
    <source>
        <dbReference type="Proteomes" id="UP000282060"/>
    </source>
</evidence>
<dbReference type="PANTHER" id="PTHR35038:SF8">
    <property type="entry name" value="C-TYPE POLYHEME CYTOCHROME OMCC"/>
    <property type="match status" value="1"/>
</dbReference>
<dbReference type="AlphaFoldDB" id="A0A431W517"/>
<dbReference type="PANTHER" id="PTHR35038">
    <property type="entry name" value="DISSIMILATORY SULFITE REDUCTASE SIRA"/>
    <property type="match status" value="1"/>
</dbReference>
<evidence type="ECO:0000256" key="1">
    <source>
        <dbReference type="ARBA" id="ARBA00022729"/>
    </source>
</evidence>
<evidence type="ECO:0000256" key="2">
    <source>
        <dbReference type="SAM" id="MobiDB-lite"/>
    </source>
</evidence>
<keyword evidence="4" id="KW-1185">Reference proteome</keyword>
<comment type="caution">
    <text evidence="3">The sequence shown here is derived from an EMBL/GenBank/DDBJ whole genome shotgun (WGS) entry which is preliminary data.</text>
</comment>
<reference evidence="3 4" key="1">
    <citation type="submission" date="2018-12" db="EMBL/GenBank/DDBJ databases">
        <authorList>
            <person name="Yu L."/>
        </authorList>
    </citation>
    <scope>NUCLEOTIDE SEQUENCE [LARGE SCALE GENOMIC DNA]</scope>
    <source>
        <strain evidence="3 4">HAW-EB5</strain>
    </source>
</reference>
<dbReference type="Gene3D" id="3.90.10.10">
    <property type="entry name" value="Cytochrome C3"/>
    <property type="match status" value="1"/>
</dbReference>